<comment type="caution">
    <text evidence="1">The sequence shown here is derived from an EMBL/GenBank/DDBJ whole genome shotgun (WGS) entry which is preliminary data.</text>
</comment>
<organism evidence="1 2">
    <name type="scientific">Vitis vinifera</name>
    <name type="common">Grape</name>
    <dbReference type="NCBI Taxonomy" id="29760"/>
    <lineage>
        <taxon>Eukaryota</taxon>
        <taxon>Viridiplantae</taxon>
        <taxon>Streptophyta</taxon>
        <taxon>Embryophyta</taxon>
        <taxon>Tracheophyta</taxon>
        <taxon>Spermatophyta</taxon>
        <taxon>Magnoliopsida</taxon>
        <taxon>eudicotyledons</taxon>
        <taxon>Gunneridae</taxon>
        <taxon>Pentapetalae</taxon>
        <taxon>rosids</taxon>
        <taxon>Vitales</taxon>
        <taxon>Vitaceae</taxon>
        <taxon>Viteae</taxon>
        <taxon>Vitis</taxon>
    </lineage>
</organism>
<dbReference type="AlphaFoldDB" id="A0A438DG93"/>
<dbReference type="Proteomes" id="UP000288805">
    <property type="component" value="Unassembled WGS sequence"/>
</dbReference>
<evidence type="ECO:0000313" key="1">
    <source>
        <dbReference type="EMBL" id="RVW34458.1"/>
    </source>
</evidence>
<dbReference type="SUPFAM" id="SSF56672">
    <property type="entry name" value="DNA/RNA polymerases"/>
    <property type="match status" value="1"/>
</dbReference>
<protein>
    <recommendedName>
        <fullName evidence="3">Transposon Ty3-I Gag-Pol polyprotein</fullName>
    </recommendedName>
</protein>
<accession>A0A438DG93</accession>
<evidence type="ECO:0000313" key="2">
    <source>
        <dbReference type="Proteomes" id="UP000288805"/>
    </source>
</evidence>
<dbReference type="InterPro" id="IPR053134">
    <property type="entry name" value="RNA-dir_DNA_polymerase"/>
</dbReference>
<sequence length="142" mass="16588">MQSALRQNYDIFAWTHSDMKGIDPSITSHKLNILQTARPIRQKVRRFHPDRQKIIRIEIDNLLEAGFIREVDYPDWLANVVVVPKKEGKWWCASITPISIMRVKRQFPFNQNRSNLWILLLGKGCSLSWMPSPDIIRSHVPG</sequence>
<dbReference type="PANTHER" id="PTHR24559:SF444">
    <property type="entry name" value="REVERSE TRANSCRIPTASE DOMAIN-CONTAINING PROTEIN"/>
    <property type="match status" value="1"/>
</dbReference>
<gene>
    <name evidence="1" type="ORF">CK203_081373</name>
</gene>
<dbReference type="Gene3D" id="3.10.10.10">
    <property type="entry name" value="HIV Type 1 Reverse Transcriptase, subunit A, domain 1"/>
    <property type="match status" value="1"/>
</dbReference>
<evidence type="ECO:0008006" key="3">
    <source>
        <dbReference type="Google" id="ProtNLM"/>
    </source>
</evidence>
<name>A0A438DG93_VITVI</name>
<dbReference type="InterPro" id="IPR043502">
    <property type="entry name" value="DNA/RNA_pol_sf"/>
</dbReference>
<proteinExistence type="predicted"/>
<dbReference type="EMBL" id="QGNW01001641">
    <property type="protein sequence ID" value="RVW34458.1"/>
    <property type="molecule type" value="Genomic_DNA"/>
</dbReference>
<reference evidence="1 2" key="1">
    <citation type="journal article" date="2018" name="PLoS Genet.">
        <title>Population sequencing reveals clonal diversity and ancestral inbreeding in the grapevine cultivar Chardonnay.</title>
        <authorList>
            <person name="Roach M.J."/>
            <person name="Johnson D.L."/>
            <person name="Bohlmann J."/>
            <person name="van Vuuren H.J."/>
            <person name="Jones S.J."/>
            <person name="Pretorius I.S."/>
            <person name="Schmidt S.A."/>
            <person name="Borneman A.R."/>
        </authorList>
    </citation>
    <scope>NUCLEOTIDE SEQUENCE [LARGE SCALE GENOMIC DNA]</scope>
    <source>
        <strain evidence="2">cv. Chardonnay</strain>
        <tissue evidence="1">Leaf</tissue>
    </source>
</reference>
<dbReference type="PANTHER" id="PTHR24559">
    <property type="entry name" value="TRANSPOSON TY3-I GAG-POL POLYPROTEIN"/>
    <property type="match status" value="1"/>
</dbReference>